<sequence length="72" mass="7851">MSQLVRSNLNRSTDADKLFFISGGDDGKVFDELPEQGFCLYLRLPKDFEGCGSAPPSNFKAKFVSVAATKTS</sequence>
<comment type="caution">
    <text evidence="1">The sequence shown here is derived from an EMBL/GenBank/DDBJ whole genome shotgun (WGS) entry which is preliminary data.</text>
</comment>
<dbReference type="Proteomes" id="UP001396334">
    <property type="component" value="Unassembled WGS sequence"/>
</dbReference>
<evidence type="ECO:0000313" key="2">
    <source>
        <dbReference type="Proteomes" id="UP001396334"/>
    </source>
</evidence>
<dbReference type="EMBL" id="JBBPBN010000045">
    <property type="protein sequence ID" value="KAK8995490.1"/>
    <property type="molecule type" value="Genomic_DNA"/>
</dbReference>
<gene>
    <name evidence="1" type="ORF">V6N11_075763</name>
</gene>
<name>A0ABR2Q4W0_9ROSI</name>
<organism evidence="1 2">
    <name type="scientific">Hibiscus sabdariffa</name>
    <name type="common">roselle</name>
    <dbReference type="NCBI Taxonomy" id="183260"/>
    <lineage>
        <taxon>Eukaryota</taxon>
        <taxon>Viridiplantae</taxon>
        <taxon>Streptophyta</taxon>
        <taxon>Embryophyta</taxon>
        <taxon>Tracheophyta</taxon>
        <taxon>Spermatophyta</taxon>
        <taxon>Magnoliopsida</taxon>
        <taxon>eudicotyledons</taxon>
        <taxon>Gunneridae</taxon>
        <taxon>Pentapetalae</taxon>
        <taxon>rosids</taxon>
        <taxon>malvids</taxon>
        <taxon>Malvales</taxon>
        <taxon>Malvaceae</taxon>
        <taxon>Malvoideae</taxon>
        <taxon>Hibiscus</taxon>
    </lineage>
</organism>
<accession>A0ABR2Q4W0</accession>
<evidence type="ECO:0000313" key="1">
    <source>
        <dbReference type="EMBL" id="KAK8995490.1"/>
    </source>
</evidence>
<keyword evidence="2" id="KW-1185">Reference proteome</keyword>
<reference evidence="1 2" key="1">
    <citation type="journal article" date="2024" name="G3 (Bethesda)">
        <title>Genome assembly of Hibiscus sabdariffa L. provides insights into metabolisms of medicinal natural products.</title>
        <authorList>
            <person name="Kim T."/>
        </authorList>
    </citation>
    <scope>NUCLEOTIDE SEQUENCE [LARGE SCALE GENOMIC DNA]</scope>
    <source>
        <strain evidence="1">TK-2024</strain>
        <tissue evidence="1">Old leaves</tissue>
    </source>
</reference>
<proteinExistence type="predicted"/>
<protein>
    <submittedName>
        <fullName evidence="1">Uncharacterized protein</fullName>
    </submittedName>
</protein>